<feature type="region of interest" description="Disordered" evidence="1">
    <location>
        <begin position="41"/>
        <end position="84"/>
    </location>
</feature>
<dbReference type="EMBL" id="JANAVB010041818">
    <property type="protein sequence ID" value="KAJ6795443.1"/>
    <property type="molecule type" value="Genomic_DNA"/>
</dbReference>
<protein>
    <submittedName>
        <fullName evidence="2">Uncharacterized protein</fullName>
    </submittedName>
</protein>
<evidence type="ECO:0000313" key="2">
    <source>
        <dbReference type="EMBL" id="KAJ6795443.1"/>
    </source>
</evidence>
<feature type="region of interest" description="Disordered" evidence="1">
    <location>
        <begin position="193"/>
        <end position="212"/>
    </location>
</feature>
<accession>A0AAX6DUG4</accession>
<keyword evidence="3" id="KW-1185">Reference proteome</keyword>
<dbReference type="Proteomes" id="UP001140949">
    <property type="component" value="Unassembled WGS sequence"/>
</dbReference>
<name>A0AAX6DUG4_IRIPA</name>
<organism evidence="2 3">
    <name type="scientific">Iris pallida</name>
    <name type="common">Sweet iris</name>
    <dbReference type="NCBI Taxonomy" id="29817"/>
    <lineage>
        <taxon>Eukaryota</taxon>
        <taxon>Viridiplantae</taxon>
        <taxon>Streptophyta</taxon>
        <taxon>Embryophyta</taxon>
        <taxon>Tracheophyta</taxon>
        <taxon>Spermatophyta</taxon>
        <taxon>Magnoliopsida</taxon>
        <taxon>Liliopsida</taxon>
        <taxon>Asparagales</taxon>
        <taxon>Iridaceae</taxon>
        <taxon>Iridoideae</taxon>
        <taxon>Irideae</taxon>
        <taxon>Iris</taxon>
    </lineage>
</organism>
<feature type="compositionally biased region" description="Basic residues" evidence="1">
    <location>
        <begin position="44"/>
        <end position="54"/>
    </location>
</feature>
<dbReference type="AlphaFoldDB" id="A0AAX6DUG4"/>
<gene>
    <name evidence="2" type="ORF">M6B38_226750</name>
</gene>
<comment type="caution">
    <text evidence="2">The sequence shown here is derived from an EMBL/GenBank/DDBJ whole genome shotgun (WGS) entry which is preliminary data.</text>
</comment>
<feature type="compositionally biased region" description="Basic residues" evidence="1">
    <location>
        <begin position="195"/>
        <end position="212"/>
    </location>
</feature>
<proteinExistence type="predicted"/>
<reference evidence="2" key="1">
    <citation type="journal article" date="2023" name="GigaByte">
        <title>Genome assembly of the bearded iris, Iris pallida Lam.</title>
        <authorList>
            <person name="Bruccoleri R.E."/>
            <person name="Oakeley E.J."/>
            <person name="Faust A.M.E."/>
            <person name="Altorfer M."/>
            <person name="Dessus-Babus S."/>
            <person name="Burckhardt D."/>
            <person name="Oertli M."/>
            <person name="Naumann U."/>
            <person name="Petersen F."/>
            <person name="Wong J."/>
        </authorList>
    </citation>
    <scope>NUCLEOTIDE SEQUENCE</scope>
    <source>
        <strain evidence="2">GSM-AAB239-AS_SAM_17_03QT</strain>
    </source>
</reference>
<sequence length="212" mass="22934">MKMKRKRKERKGETHQSSALAFPIAETVAGSSTACRRKLEGRPRRGGRLRRLSAHRSELDRRMSRAMAGQSVETRARRGGGRTALGKAGTVTRCGSTEVCRCSDPTAALTIGHGGGGPTRIARSRQHGTDGGAADSGSVWLRRTEGYGGRFQIWLGGACGTRRSRRRAAHRLGSESYGRGGCAPAYQSEVTLHLTSRRRSTRGGGSRRGRRC</sequence>
<reference evidence="2" key="2">
    <citation type="submission" date="2023-04" db="EMBL/GenBank/DDBJ databases">
        <authorList>
            <person name="Bruccoleri R.E."/>
            <person name="Oakeley E.J."/>
            <person name="Faust A.-M."/>
            <person name="Dessus-Babus S."/>
            <person name="Altorfer M."/>
            <person name="Burckhardt D."/>
            <person name="Oertli M."/>
            <person name="Naumann U."/>
            <person name="Petersen F."/>
            <person name="Wong J."/>
        </authorList>
    </citation>
    <scope>NUCLEOTIDE SEQUENCE</scope>
    <source>
        <strain evidence="2">GSM-AAB239-AS_SAM_17_03QT</strain>
        <tissue evidence="2">Leaf</tissue>
    </source>
</reference>
<evidence type="ECO:0000256" key="1">
    <source>
        <dbReference type="SAM" id="MobiDB-lite"/>
    </source>
</evidence>
<feature type="region of interest" description="Disordered" evidence="1">
    <location>
        <begin position="1"/>
        <end position="21"/>
    </location>
</feature>
<evidence type="ECO:0000313" key="3">
    <source>
        <dbReference type="Proteomes" id="UP001140949"/>
    </source>
</evidence>